<dbReference type="PROSITE" id="PS50994">
    <property type="entry name" value="INTEGRASE"/>
    <property type="match status" value="1"/>
</dbReference>
<comment type="similarity">
    <text evidence="1">Belongs to the transposase IS21/IS408/IS1162 family.</text>
</comment>
<reference evidence="7 8" key="1">
    <citation type="submission" date="2021-05" db="EMBL/GenBank/DDBJ databases">
        <title>Phylogenetic classification of ten novel species belonging to the genus Bifidobacterium comprising B. colchicus sp. nov., B. abeli sp. nov., B. bicoloris sp. nov., B. guerezis sp. nov., B. rosaliae sp. nov., B. santillanensis sp. nov., B. argentati sp. nov., B. amazzoni sp. nov., B. pluviali sp. nov., and B. pinnaculum sp. nov.</title>
        <authorList>
            <person name="Lugli G.A."/>
            <person name="Ruiz Garcia L."/>
            <person name="Margolles A."/>
            <person name="Ventura M."/>
        </authorList>
    </citation>
    <scope>NUCLEOTIDE SEQUENCE [LARGE SCALE GENOMIC DNA]</scope>
    <source>
        <strain evidence="7 8">6T3</strain>
    </source>
</reference>
<keyword evidence="4" id="KW-0233">DNA recombination</keyword>
<protein>
    <submittedName>
        <fullName evidence="7">IS21 family transposase</fullName>
    </submittedName>
</protein>
<evidence type="ECO:0000256" key="3">
    <source>
        <dbReference type="ARBA" id="ARBA00023125"/>
    </source>
</evidence>
<dbReference type="PROSITE" id="PS50531">
    <property type="entry name" value="HTH_IS21"/>
    <property type="match status" value="1"/>
</dbReference>
<dbReference type="InterPro" id="IPR017894">
    <property type="entry name" value="HTH_IS21_transposase_type"/>
</dbReference>
<evidence type="ECO:0000256" key="4">
    <source>
        <dbReference type="ARBA" id="ARBA00023172"/>
    </source>
</evidence>
<evidence type="ECO:0000256" key="1">
    <source>
        <dbReference type="ARBA" id="ARBA00009277"/>
    </source>
</evidence>
<dbReference type="PANTHER" id="PTHR35004:SF7">
    <property type="entry name" value="INTEGRASE PROTEIN"/>
    <property type="match status" value="1"/>
</dbReference>
<dbReference type="Proteomes" id="UP000812844">
    <property type="component" value="Unassembled WGS sequence"/>
</dbReference>
<comment type="caution">
    <text evidence="7">The sequence shown here is derived from an EMBL/GenBank/DDBJ whole genome shotgun (WGS) entry which is preliminary data.</text>
</comment>
<organism evidence="7 8">
    <name type="scientific">Bifidobacterium phasiani</name>
    <dbReference type="NCBI Taxonomy" id="2834431"/>
    <lineage>
        <taxon>Bacteria</taxon>
        <taxon>Bacillati</taxon>
        <taxon>Actinomycetota</taxon>
        <taxon>Actinomycetes</taxon>
        <taxon>Bifidobacteriales</taxon>
        <taxon>Bifidobacteriaceae</taxon>
        <taxon>Bifidobacterium</taxon>
    </lineage>
</organism>
<dbReference type="Pfam" id="PF22483">
    <property type="entry name" value="Mu-transpos_C_2"/>
    <property type="match status" value="1"/>
</dbReference>
<evidence type="ECO:0000313" key="8">
    <source>
        <dbReference type="Proteomes" id="UP000812844"/>
    </source>
</evidence>
<evidence type="ECO:0000256" key="2">
    <source>
        <dbReference type="ARBA" id="ARBA00022578"/>
    </source>
</evidence>
<keyword evidence="2" id="KW-0815">Transposition</keyword>
<evidence type="ECO:0000259" key="5">
    <source>
        <dbReference type="PROSITE" id="PS50531"/>
    </source>
</evidence>
<dbReference type="InterPro" id="IPR054353">
    <property type="entry name" value="IstA-like_C"/>
</dbReference>
<dbReference type="RefSeq" id="WP_219083104.1">
    <property type="nucleotide sequence ID" value="NZ_JAHBBD010000032.1"/>
</dbReference>
<dbReference type="EMBL" id="JAHBBD010000032">
    <property type="protein sequence ID" value="MBW3083679.1"/>
    <property type="molecule type" value="Genomic_DNA"/>
</dbReference>
<sequence>MTIPMPRQQDIRRLDAQGIPHAEIARRLGIDRGTVAKYAGMEDCSPKQPQRRRVPSMLDEYKPLVDEWLEADRLMPRKQRHTARRVYDRLVAEYEFGGSYSTVLRYVREWKRVNREPGDGYVELEWTPGTAQMDFGLARARLAGEWVDDHCLVVTFPHSNKRYAVSLPAENAECICEGLMTVFKHVGGVPHTLVIDNASGAGHRDARGEVTLASVFEAFISHCRLDVRFCNPYSGHEKGSVENAVGFLRRNLMVPPLGAETHERPARLMLAKCDELGKSIHYRTLDPIDDLFADDLKALRPLPSCRFDAVRWETRKADKYGVIEIDSNRYQIGPGMHGRRVDVAIRATTITVKDQAGRTVAELGRVYARSPRTIQDPAKVFPLLAAKPRAWHDCSIRPDVPDDIREYLDRADDGTLKTSLQAIARACEAAGFGPTMQAVSHAIDLGWRLDAQEMVPLAKRIADGDIDYGDDLPDLNKYDRFNHPGKEDE</sequence>
<feature type="domain" description="Integrase catalytic" evidence="6">
    <location>
        <begin position="124"/>
        <end position="311"/>
    </location>
</feature>
<dbReference type="InterPro" id="IPR001584">
    <property type="entry name" value="Integrase_cat-core"/>
</dbReference>
<dbReference type="PANTHER" id="PTHR35004">
    <property type="entry name" value="TRANSPOSASE RV3428C-RELATED"/>
    <property type="match status" value="1"/>
</dbReference>
<evidence type="ECO:0000313" key="7">
    <source>
        <dbReference type="EMBL" id="MBW3083679.1"/>
    </source>
</evidence>
<name>A0ABS6WAY0_9BIFI</name>
<keyword evidence="8" id="KW-1185">Reference proteome</keyword>
<accession>A0ABS6WAY0</accession>
<evidence type="ECO:0000259" key="6">
    <source>
        <dbReference type="PROSITE" id="PS50994"/>
    </source>
</evidence>
<dbReference type="NCBIfam" id="NF033546">
    <property type="entry name" value="transpos_IS21"/>
    <property type="match status" value="1"/>
</dbReference>
<gene>
    <name evidence="7" type="primary">istA</name>
    <name evidence="7" type="ORF">KIH73_10015</name>
</gene>
<feature type="domain" description="HTH IS21-type" evidence="5">
    <location>
        <begin position="6"/>
        <end position="69"/>
    </location>
</feature>
<keyword evidence="3" id="KW-0238">DNA-binding</keyword>
<proteinExistence type="inferred from homology"/>